<feature type="signal peptide" evidence="1">
    <location>
        <begin position="1"/>
        <end position="25"/>
    </location>
</feature>
<dbReference type="InterPro" id="IPR013783">
    <property type="entry name" value="Ig-like_fold"/>
</dbReference>
<evidence type="ECO:0000259" key="2">
    <source>
        <dbReference type="SMART" id="SM00060"/>
    </source>
</evidence>
<gene>
    <name evidence="3" type="ORF">Pan241w_43450</name>
</gene>
<keyword evidence="4" id="KW-1185">Reference proteome</keyword>
<dbReference type="Gene3D" id="2.60.40.10">
    <property type="entry name" value="Immunoglobulins"/>
    <property type="match status" value="1"/>
</dbReference>
<accession>A0A517RK22</accession>
<evidence type="ECO:0000313" key="4">
    <source>
        <dbReference type="Proteomes" id="UP000317171"/>
    </source>
</evidence>
<protein>
    <recommendedName>
        <fullName evidence="2">Fibronectin type-III domain-containing protein</fullName>
    </recommendedName>
</protein>
<dbReference type="KEGG" id="gaz:Pan241w_43450"/>
<dbReference type="Gene3D" id="3.40.50.1820">
    <property type="entry name" value="alpha/beta hydrolase"/>
    <property type="match status" value="1"/>
</dbReference>
<dbReference type="RefSeq" id="WP_145219538.1">
    <property type="nucleotide sequence ID" value="NZ_CP036269.1"/>
</dbReference>
<feature type="domain" description="Fibronectin type-III" evidence="2">
    <location>
        <begin position="355"/>
        <end position="452"/>
    </location>
</feature>
<feature type="chain" id="PRO_5022154122" description="Fibronectin type-III domain-containing protein" evidence="1">
    <location>
        <begin position="26"/>
        <end position="454"/>
    </location>
</feature>
<dbReference type="SMART" id="SM00060">
    <property type="entry name" value="FN3"/>
    <property type="match status" value="1"/>
</dbReference>
<evidence type="ECO:0000313" key="3">
    <source>
        <dbReference type="EMBL" id="QDT44237.1"/>
    </source>
</evidence>
<reference evidence="3 4" key="1">
    <citation type="submission" date="2019-02" db="EMBL/GenBank/DDBJ databases">
        <title>Deep-cultivation of Planctomycetes and their phenomic and genomic characterization uncovers novel biology.</title>
        <authorList>
            <person name="Wiegand S."/>
            <person name="Jogler M."/>
            <person name="Boedeker C."/>
            <person name="Pinto D."/>
            <person name="Vollmers J."/>
            <person name="Rivas-Marin E."/>
            <person name="Kohn T."/>
            <person name="Peeters S.H."/>
            <person name="Heuer A."/>
            <person name="Rast P."/>
            <person name="Oberbeckmann S."/>
            <person name="Bunk B."/>
            <person name="Jeske O."/>
            <person name="Meyerdierks A."/>
            <person name="Storesund J.E."/>
            <person name="Kallscheuer N."/>
            <person name="Luecker S."/>
            <person name="Lage O.M."/>
            <person name="Pohl T."/>
            <person name="Merkel B.J."/>
            <person name="Hornburger P."/>
            <person name="Mueller R.-W."/>
            <person name="Bruemmer F."/>
            <person name="Labrenz M."/>
            <person name="Spormann A.M."/>
            <person name="Op den Camp H."/>
            <person name="Overmann J."/>
            <person name="Amann R."/>
            <person name="Jetten M.S.M."/>
            <person name="Mascher T."/>
            <person name="Medema M.H."/>
            <person name="Devos D.P."/>
            <person name="Kaster A.-K."/>
            <person name="Ovreas L."/>
            <person name="Rohde M."/>
            <person name="Galperin M.Y."/>
            <person name="Jogler C."/>
        </authorList>
    </citation>
    <scope>NUCLEOTIDE SEQUENCE [LARGE SCALE GENOMIC DNA]</scope>
    <source>
        <strain evidence="3 4">Pan241w</strain>
    </source>
</reference>
<sequence precursor="true">MKSRAALIALALLFLIQTLICPVAAEETKIIAPLELPKVDASFQPPYYSTTYEQPTDPKEGQLQIGVTYTLWIPEGLKEVRGIIVHQHGCGSGSCTGSVTAAHDLHWQELARKNNCALLGPSFHQAKEQNCRLWCDPRNGSNKVFIESLKKLAKLSGHPEVATAPWCLWGHSGGGFWSSLMQMQYPERIVAIWFQSGTAFGYWTKGEIPAPEIPEAAMQIPMMANPGLKEKGHERFRRAWDGSLAMFKAYRAKGAPIGFAPDPKTGHETGDSRYLAIPFFNACLQMRLPEKVGAPLKTVKVSDGWLAPLNSEETPVPFAEYKGDKATAVWLPNKTVAMAWLDFVKTGATKDTTPPPAPTNVKVDSSTGTITWTAPTDFESGIQSFVIERDGNQIGQLPEKPTNRFGRPLFQGMSYGDTPVLPLLKFQFVDKTAENGKQYQYRVKAVNTAGLQSK</sequence>
<dbReference type="InterPro" id="IPR003961">
    <property type="entry name" value="FN3_dom"/>
</dbReference>
<dbReference type="InterPro" id="IPR036116">
    <property type="entry name" value="FN3_sf"/>
</dbReference>
<dbReference type="OrthoDB" id="236468at2"/>
<keyword evidence="1" id="KW-0732">Signal</keyword>
<dbReference type="SUPFAM" id="SSF53474">
    <property type="entry name" value="alpha/beta-Hydrolases"/>
    <property type="match status" value="1"/>
</dbReference>
<dbReference type="AlphaFoldDB" id="A0A517RK22"/>
<dbReference type="EMBL" id="CP036269">
    <property type="protein sequence ID" value="QDT44237.1"/>
    <property type="molecule type" value="Genomic_DNA"/>
</dbReference>
<dbReference type="CDD" id="cd00063">
    <property type="entry name" value="FN3"/>
    <property type="match status" value="1"/>
</dbReference>
<proteinExistence type="predicted"/>
<evidence type="ECO:0000256" key="1">
    <source>
        <dbReference type="SAM" id="SignalP"/>
    </source>
</evidence>
<organism evidence="3 4">
    <name type="scientific">Gimesia alba</name>
    <dbReference type="NCBI Taxonomy" id="2527973"/>
    <lineage>
        <taxon>Bacteria</taxon>
        <taxon>Pseudomonadati</taxon>
        <taxon>Planctomycetota</taxon>
        <taxon>Planctomycetia</taxon>
        <taxon>Planctomycetales</taxon>
        <taxon>Planctomycetaceae</taxon>
        <taxon>Gimesia</taxon>
    </lineage>
</organism>
<dbReference type="InterPro" id="IPR029058">
    <property type="entry name" value="AB_hydrolase_fold"/>
</dbReference>
<dbReference type="Proteomes" id="UP000317171">
    <property type="component" value="Chromosome"/>
</dbReference>
<name>A0A517RK22_9PLAN</name>
<dbReference type="SUPFAM" id="SSF49265">
    <property type="entry name" value="Fibronectin type III"/>
    <property type="match status" value="1"/>
</dbReference>